<reference evidence="2 3" key="1">
    <citation type="submission" date="2024-01" db="EMBL/GenBank/DDBJ databases">
        <title>Genome assemblies of Stephania.</title>
        <authorList>
            <person name="Yang L."/>
        </authorList>
    </citation>
    <scope>NUCLEOTIDE SEQUENCE [LARGE SCALE GENOMIC DNA]</scope>
    <source>
        <strain evidence="2">JXDWG</strain>
        <tissue evidence="2">Leaf</tissue>
    </source>
</reference>
<gene>
    <name evidence="2" type="ORF">Scep_022832</name>
</gene>
<comment type="caution">
    <text evidence="2">The sequence shown here is derived from an EMBL/GenBank/DDBJ whole genome shotgun (WGS) entry which is preliminary data.</text>
</comment>
<feature type="compositionally biased region" description="Polar residues" evidence="1">
    <location>
        <begin position="47"/>
        <end position="60"/>
    </location>
</feature>
<name>A0AAP0HY58_9MAGN</name>
<dbReference type="AlphaFoldDB" id="A0AAP0HY58"/>
<keyword evidence="3" id="KW-1185">Reference proteome</keyword>
<proteinExistence type="predicted"/>
<evidence type="ECO:0000313" key="2">
    <source>
        <dbReference type="EMBL" id="KAK9105988.1"/>
    </source>
</evidence>
<protein>
    <submittedName>
        <fullName evidence="2">Uncharacterized protein</fullName>
    </submittedName>
</protein>
<dbReference type="EMBL" id="JBBNAG010000009">
    <property type="protein sequence ID" value="KAK9105988.1"/>
    <property type="molecule type" value="Genomic_DNA"/>
</dbReference>
<organism evidence="2 3">
    <name type="scientific">Stephania cephalantha</name>
    <dbReference type="NCBI Taxonomy" id="152367"/>
    <lineage>
        <taxon>Eukaryota</taxon>
        <taxon>Viridiplantae</taxon>
        <taxon>Streptophyta</taxon>
        <taxon>Embryophyta</taxon>
        <taxon>Tracheophyta</taxon>
        <taxon>Spermatophyta</taxon>
        <taxon>Magnoliopsida</taxon>
        <taxon>Ranunculales</taxon>
        <taxon>Menispermaceae</taxon>
        <taxon>Menispermoideae</taxon>
        <taxon>Cissampelideae</taxon>
        <taxon>Stephania</taxon>
    </lineage>
</organism>
<dbReference type="Proteomes" id="UP001419268">
    <property type="component" value="Unassembled WGS sequence"/>
</dbReference>
<feature type="compositionally biased region" description="Polar residues" evidence="1">
    <location>
        <begin position="70"/>
        <end position="82"/>
    </location>
</feature>
<feature type="region of interest" description="Disordered" evidence="1">
    <location>
        <begin position="47"/>
        <end position="82"/>
    </location>
</feature>
<sequence length="82" mass="9526">MNRKHCCLEEYRSTYTEKHLEKESYRRKCVLYYDELCVIFGDDQATGRNAITGNAENSLPTKEEKDEVNHSSFSATRTRSNG</sequence>
<evidence type="ECO:0000256" key="1">
    <source>
        <dbReference type="SAM" id="MobiDB-lite"/>
    </source>
</evidence>
<accession>A0AAP0HY58</accession>
<evidence type="ECO:0000313" key="3">
    <source>
        <dbReference type="Proteomes" id="UP001419268"/>
    </source>
</evidence>